<sequence>MIMGMYIVKKLSPLKKRLLKKYRLKQYTKKAHGIRQSVIERTGSEVVTKKVKDEIKEYSNDVFGTPSLWPWLAVYTEIKGEFIPGWLPNDYFQITLLDDWNIKRFSEVSDMKTFYHMYFDDFAVKPLALKVSGIYYDQDWNIISMDKLIDRIRAEAQEVVVKKDGGFAGRDIRFLKTNDLGINELEKDKDNFVIQPVVKQHPVLSKFHKHSLNTLRIATFLESDGSVSFKFVLCRFGTGGNRLDNTNAGGRYCFLNVEGKPVSGILDSVGLNVDQENLSLANSLKTIKVPSVKYAIEKCTQHHSYFPYVRYIAWDVCIDLDSEPRMIEWNAIRPGMWQAEPHVGPIWDLKSIINKT</sequence>
<name>A0A2N0VGI0_9BACT</name>
<evidence type="ECO:0000259" key="1">
    <source>
        <dbReference type="Pfam" id="PF14397"/>
    </source>
</evidence>
<reference evidence="2 3" key="1">
    <citation type="submission" date="2017-11" db="EMBL/GenBank/DDBJ databases">
        <title>Rhodohalobacter 15182 sp. nov., isolated from a salt lake.</title>
        <authorList>
            <person name="Han S."/>
        </authorList>
    </citation>
    <scope>NUCLEOTIDE SEQUENCE [LARGE SCALE GENOMIC DNA]</scope>
    <source>
        <strain evidence="2 3">15182</strain>
    </source>
</reference>
<dbReference type="EMBL" id="PISP01000003">
    <property type="protein sequence ID" value="PKD43258.1"/>
    <property type="molecule type" value="Genomic_DNA"/>
</dbReference>
<feature type="domain" description="Alpha-L-glutamate ligase-related protein ATP-grasp" evidence="1">
    <location>
        <begin position="182"/>
        <end position="338"/>
    </location>
</feature>
<protein>
    <recommendedName>
        <fullName evidence="1">Alpha-L-glutamate ligase-related protein ATP-grasp domain-containing protein</fullName>
    </recommendedName>
</protein>
<organism evidence="2 3">
    <name type="scientific">Rhodohalobacter barkolensis</name>
    <dbReference type="NCBI Taxonomy" id="2053187"/>
    <lineage>
        <taxon>Bacteria</taxon>
        <taxon>Pseudomonadati</taxon>
        <taxon>Balneolota</taxon>
        <taxon>Balneolia</taxon>
        <taxon>Balneolales</taxon>
        <taxon>Balneolaceae</taxon>
        <taxon>Rhodohalobacter</taxon>
    </lineage>
</organism>
<gene>
    <name evidence="2" type="ORF">CWD77_11630</name>
</gene>
<dbReference type="AlphaFoldDB" id="A0A2N0VGI0"/>
<proteinExistence type="predicted"/>
<keyword evidence="3" id="KW-1185">Reference proteome</keyword>
<accession>A0A2N0VGI0</accession>
<evidence type="ECO:0000313" key="2">
    <source>
        <dbReference type="EMBL" id="PKD43258.1"/>
    </source>
</evidence>
<comment type="caution">
    <text evidence="2">The sequence shown here is derived from an EMBL/GenBank/DDBJ whole genome shotgun (WGS) entry which is preliminary data.</text>
</comment>
<dbReference type="Proteomes" id="UP000233398">
    <property type="component" value="Unassembled WGS sequence"/>
</dbReference>
<dbReference type="InterPro" id="IPR039523">
    <property type="entry name" value="RimK-rel_E_lig_ATP-grasp"/>
</dbReference>
<dbReference type="OrthoDB" id="6315394at2"/>
<dbReference type="Pfam" id="PF14397">
    <property type="entry name" value="ATPgrasp_ST"/>
    <property type="match status" value="1"/>
</dbReference>
<evidence type="ECO:0000313" key="3">
    <source>
        <dbReference type="Proteomes" id="UP000233398"/>
    </source>
</evidence>